<sequence>MAITLPLPNELRFINQFLQRSRELATHEPIIAYYCQFYAVKLALGKGSPSADAQGFLLQLVEDLEMKKEALGQEAAITDDATGQAYLTTFAMQIFTSADNDDRAGRASKQTALNFLAASTFLELLRVFGELEPQVEEKLKYAKWKAKDIVQALKEGQVPTPGPPGGLTKAVEPPSPNPPTVDADAFPSPPSLSPLPPPGRTPVVGKCSNQPPLTSQSITWSDSADDSDLDYSAVDVTMIDSDVVMTAEKHARFALSALQFEDIPTAVQNLQEALDILLPFTTKS</sequence>
<evidence type="ECO:0000256" key="4">
    <source>
        <dbReference type="ARBA" id="ARBA00022448"/>
    </source>
</evidence>
<dbReference type="InterPro" id="IPR041212">
    <property type="entry name" value="Vta1_C"/>
</dbReference>
<dbReference type="Gene3D" id="1.20.5.420">
    <property type="entry name" value="Immunoglobulin FC, subunit C"/>
    <property type="match status" value="1"/>
</dbReference>
<keyword evidence="4" id="KW-0813">Transport</keyword>
<evidence type="ECO:0000313" key="12">
    <source>
        <dbReference type="EMBL" id="KAJ1970216.1"/>
    </source>
</evidence>
<evidence type="ECO:0000256" key="3">
    <source>
        <dbReference type="ARBA" id="ARBA00007895"/>
    </source>
</evidence>
<evidence type="ECO:0000256" key="9">
    <source>
        <dbReference type="SAM" id="MobiDB-lite"/>
    </source>
</evidence>
<comment type="similarity">
    <text evidence="3">Belongs to the VTA1 family.</text>
</comment>
<dbReference type="AlphaFoldDB" id="A0A9W8AXN2"/>
<name>A0A9W8AXN2_9FUNG</name>
<feature type="compositionally biased region" description="Pro residues" evidence="9">
    <location>
        <begin position="187"/>
        <end position="200"/>
    </location>
</feature>
<dbReference type="GO" id="GO:0032511">
    <property type="term" value="P:late endosome to vacuole transport via multivesicular body sorting pathway"/>
    <property type="evidence" value="ECO:0007669"/>
    <property type="project" value="InterPro"/>
</dbReference>
<reference evidence="12" key="1">
    <citation type="submission" date="2022-07" db="EMBL/GenBank/DDBJ databases">
        <title>Phylogenomic reconstructions and comparative analyses of Kickxellomycotina fungi.</title>
        <authorList>
            <person name="Reynolds N.K."/>
            <person name="Stajich J.E."/>
            <person name="Barry K."/>
            <person name="Grigoriev I.V."/>
            <person name="Crous P."/>
            <person name="Smith M.E."/>
        </authorList>
    </citation>
    <scope>NUCLEOTIDE SEQUENCE</scope>
    <source>
        <strain evidence="12">RSA 1196</strain>
    </source>
</reference>
<feature type="region of interest" description="Disordered" evidence="9">
    <location>
        <begin position="155"/>
        <end position="202"/>
    </location>
</feature>
<dbReference type="GO" id="GO:0015031">
    <property type="term" value="P:protein transport"/>
    <property type="evidence" value="ECO:0007669"/>
    <property type="project" value="UniProtKB-KW"/>
</dbReference>
<dbReference type="PANTHER" id="PTHR46009:SF1">
    <property type="entry name" value="VACUOLAR PROTEIN SORTING-ASSOCIATED PROTEIN VTA1 HOMOLOG"/>
    <property type="match status" value="1"/>
</dbReference>
<dbReference type="Gene3D" id="1.25.40.270">
    <property type="entry name" value="Vacuolar protein sorting-associated protein vta1"/>
    <property type="match status" value="1"/>
</dbReference>
<evidence type="ECO:0000259" key="11">
    <source>
        <dbReference type="Pfam" id="PF18097"/>
    </source>
</evidence>
<evidence type="ECO:0000256" key="6">
    <source>
        <dbReference type="ARBA" id="ARBA00022753"/>
    </source>
</evidence>
<keyword evidence="7" id="KW-0653">Protein transport</keyword>
<dbReference type="Proteomes" id="UP001150925">
    <property type="component" value="Unassembled WGS sequence"/>
</dbReference>
<keyword evidence="6" id="KW-0967">Endosome</keyword>
<evidence type="ECO:0000256" key="7">
    <source>
        <dbReference type="ARBA" id="ARBA00022927"/>
    </source>
</evidence>
<keyword evidence="8" id="KW-0472">Membrane</keyword>
<comment type="subcellular location">
    <subcellularLocation>
        <location evidence="2">Cytoplasm</location>
    </subcellularLocation>
    <subcellularLocation>
        <location evidence="1">Endosome membrane</location>
        <topology evidence="1">Peripheral membrane protein</topology>
    </subcellularLocation>
</comment>
<dbReference type="EMBL" id="JANBPY010000002">
    <property type="protein sequence ID" value="KAJ1970216.1"/>
    <property type="molecule type" value="Genomic_DNA"/>
</dbReference>
<keyword evidence="13" id="KW-1185">Reference proteome</keyword>
<accession>A0A9W8AXN2</accession>
<dbReference type="Pfam" id="PF04652">
    <property type="entry name" value="Vta1"/>
    <property type="match status" value="1"/>
</dbReference>
<protein>
    <recommendedName>
        <fullName evidence="14">Vacuolar protein sorting-associated protein VTA1</fullName>
    </recommendedName>
</protein>
<keyword evidence="5" id="KW-0963">Cytoplasm</keyword>
<dbReference type="InterPro" id="IPR044538">
    <property type="entry name" value="Vta1-like"/>
</dbReference>
<evidence type="ECO:0000256" key="5">
    <source>
        <dbReference type="ARBA" id="ARBA00022490"/>
    </source>
</evidence>
<dbReference type="InterPro" id="IPR039431">
    <property type="entry name" value="Vta1/CALS_N"/>
</dbReference>
<evidence type="ECO:0000256" key="1">
    <source>
        <dbReference type="ARBA" id="ARBA00004481"/>
    </source>
</evidence>
<dbReference type="InterPro" id="IPR023175">
    <property type="entry name" value="Vta1/CALS_N_sf"/>
</dbReference>
<dbReference type="GO" id="GO:0005771">
    <property type="term" value="C:multivesicular body"/>
    <property type="evidence" value="ECO:0007669"/>
    <property type="project" value="TreeGrafter"/>
</dbReference>
<feature type="domain" description="Vta1 C-terminal" evidence="11">
    <location>
        <begin position="242"/>
        <end position="277"/>
    </location>
</feature>
<comment type="caution">
    <text evidence="12">The sequence shown here is derived from an EMBL/GenBank/DDBJ whole genome shotgun (WGS) entry which is preliminary data.</text>
</comment>
<gene>
    <name evidence="12" type="ORF">IWQ62_000043</name>
</gene>
<dbReference type="GO" id="GO:0010008">
    <property type="term" value="C:endosome membrane"/>
    <property type="evidence" value="ECO:0007669"/>
    <property type="project" value="UniProtKB-SubCell"/>
</dbReference>
<evidence type="ECO:0000256" key="8">
    <source>
        <dbReference type="ARBA" id="ARBA00023136"/>
    </source>
</evidence>
<proteinExistence type="inferred from homology"/>
<organism evidence="12 13">
    <name type="scientific">Dispira parvispora</name>
    <dbReference type="NCBI Taxonomy" id="1520584"/>
    <lineage>
        <taxon>Eukaryota</taxon>
        <taxon>Fungi</taxon>
        <taxon>Fungi incertae sedis</taxon>
        <taxon>Zoopagomycota</taxon>
        <taxon>Kickxellomycotina</taxon>
        <taxon>Dimargaritomycetes</taxon>
        <taxon>Dimargaritales</taxon>
        <taxon>Dimargaritaceae</taxon>
        <taxon>Dispira</taxon>
    </lineage>
</organism>
<dbReference type="OrthoDB" id="391137at2759"/>
<feature type="domain" description="Vta1/callose synthase N-terminal" evidence="10">
    <location>
        <begin position="14"/>
        <end position="155"/>
    </location>
</feature>
<evidence type="ECO:0000259" key="10">
    <source>
        <dbReference type="Pfam" id="PF04652"/>
    </source>
</evidence>
<evidence type="ECO:0008006" key="14">
    <source>
        <dbReference type="Google" id="ProtNLM"/>
    </source>
</evidence>
<evidence type="ECO:0000256" key="2">
    <source>
        <dbReference type="ARBA" id="ARBA00004496"/>
    </source>
</evidence>
<dbReference type="PANTHER" id="PTHR46009">
    <property type="entry name" value="VACUOLAR PROTEIN SORTING-ASSOCIATED PROTEIN VTA1 HOMOLOG"/>
    <property type="match status" value="1"/>
</dbReference>
<dbReference type="Pfam" id="PF18097">
    <property type="entry name" value="Vta1_C"/>
    <property type="match status" value="1"/>
</dbReference>
<evidence type="ECO:0000313" key="13">
    <source>
        <dbReference type="Proteomes" id="UP001150925"/>
    </source>
</evidence>